<evidence type="ECO:0000313" key="2">
    <source>
        <dbReference type="Proteomes" id="UP000886501"/>
    </source>
</evidence>
<keyword evidence="2" id="KW-1185">Reference proteome</keyword>
<proteinExistence type="predicted"/>
<evidence type="ECO:0000313" key="1">
    <source>
        <dbReference type="EMBL" id="KAF9653331.1"/>
    </source>
</evidence>
<comment type="caution">
    <text evidence="1">The sequence shown here is derived from an EMBL/GenBank/DDBJ whole genome shotgun (WGS) entry which is preliminary data.</text>
</comment>
<dbReference type="Proteomes" id="UP000886501">
    <property type="component" value="Unassembled WGS sequence"/>
</dbReference>
<reference evidence="1" key="1">
    <citation type="submission" date="2019-10" db="EMBL/GenBank/DDBJ databases">
        <authorList>
            <consortium name="DOE Joint Genome Institute"/>
            <person name="Kuo A."/>
            <person name="Miyauchi S."/>
            <person name="Kiss E."/>
            <person name="Drula E."/>
            <person name="Kohler A."/>
            <person name="Sanchez-Garcia M."/>
            <person name="Andreopoulos B."/>
            <person name="Barry K.W."/>
            <person name="Bonito G."/>
            <person name="Buee M."/>
            <person name="Carver A."/>
            <person name="Chen C."/>
            <person name="Cichocki N."/>
            <person name="Clum A."/>
            <person name="Culley D."/>
            <person name="Crous P.W."/>
            <person name="Fauchery L."/>
            <person name="Girlanda M."/>
            <person name="Hayes R."/>
            <person name="Keri Z."/>
            <person name="Labutti K."/>
            <person name="Lipzen A."/>
            <person name="Lombard V."/>
            <person name="Magnuson J."/>
            <person name="Maillard F."/>
            <person name="Morin E."/>
            <person name="Murat C."/>
            <person name="Nolan M."/>
            <person name="Ohm R."/>
            <person name="Pangilinan J."/>
            <person name="Pereira M."/>
            <person name="Perotto S."/>
            <person name="Peter M."/>
            <person name="Riley R."/>
            <person name="Sitrit Y."/>
            <person name="Stielow B."/>
            <person name="Szollosi G."/>
            <person name="Zifcakova L."/>
            <person name="Stursova M."/>
            <person name="Spatafora J.W."/>
            <person name="Tedersoo L."/>
            <person name="Vaario L.-M."/>
            <person name="Yamada A."/>
            <person name="Yan M."/>
            <person name="Wang P."/>
            <person name="Xu J."/>
            <person name="Bruns T."/>
            <person name="Baldrian P."/>
            <person name="Vilgalys R."/>
            <person name="Henrissat B."/>
            <person name="Grigoriev I.V."/>
            <person name="Hibbett D."/>
            <person name="Nagy L.G."/>
            <person name="Martin F.M."/>
        </authorList>
    </citation>
    <scope>NUCLEOTIDE SEQUENCE</scope>
    <source>
        <strain evidence="1">P2</strain>
    </source>
</reference>
<sequence length="559" mass="62270">MFSHLTALDNHAATHADAPAFKLPQMSTHGGSSQSVEAWIPVSYRRFRDDVEHFAKYWITTFQRAGIAPRSCIGIWIDGMTYQDVLHVFGVSRAGYIPQLLHFHRSSSKSLVVELLRHANSLALICDVSHAQLNHDSSSSFASLPIPVYANSDLRQARVPGHCTLSKVEDLVADPNAVAFVLHTTGTTLGTPKLVPYTHRTVDLIMRRAQVIAAPTPSRRQDTYAMNLSICHYRGLVSFFGSLIHAACIAQPTRRDFCSVELGDMIQRAGVNKLHTTATQISVHIRDFRHNPNILHGVRGLEDITHHAPLNREDEEWLVQNRIPFSCTYGTTEVPLILRSARDSRTPSSTFMQLIDSRSVTFVPISSSGSSSSTLPSSVYKNVNTNVLELVIPATSPDCPHPSVRQSEDGHFHTGDLFLEVVPGHYTFRGRMCEWIRSSTGLWYDAKMIEENVLKSCPDLLVECIAVGNGRPSPVVLIELGPGAATFGGADSVKREVYRRIRHFQSRRLAHERIGSVESFVIVQRSAWPRTSVGHIRRTDAEQKFQRELDRVYAAASAR</sequence>
<reference evidence="1" key="2">
    <citation type="journal article" date="2020" name="Nat. Commun.">
        <title>Large-scale genome sequencing of mycorrhizal fungi provides insights into the early evolution of symbiotic traits.</title>
        <authorList>
            <person name="Miyauchi S."/>
            <person name="Kiss E."/>
            <person name="Kuo A."/>
            <person name="Drula E."/>
            <person name="Kohler A."/>
            <person name="Sanchez-Garcia M."/>
            <person name="Morin E."/>
            <person name="Andreopoulos B."/>
            <person name="Barry K.W."/>
            <person name="Bonito G."/>
            <person name="Buee M."/>
            <person name="Carver A."/>
            <person name="Chen C."/>
            <person name="Cichocki N."/>
            <person name="Clum A."/>
            <person name="Culley D."/>
            <person name="Crous P.W."/>
            <person name="Fauchery L."/>
            <person name="Girlanda M."/>
            <person name="Hayes R.D."/>
            <person name="Keri Z."/>
            <person name="LaButti K."/>
            <person name="Lipzen A."/>
            <person name="Lombard V."/>
            <person name="Magnuson J."/>
            <person name="Maillard F."/>
            <person name="Murat C."/>
            <person name="Nolan M."/>
            <person name="Ohm R.A."/>
            <person name="Pangilinan J."/>
            <person name="Pereira M.F."/>
            <person name="Perotto S."/>
            <person name="Peter M."/>
            <person name="Pfister S."/>
            <person name="Riley R."/>
            <person name="Sitrit Y."/>
            <person name="Stielow J.B."/>
            <person name="Szollosi G."/>
            <person name="Zifcakova L."/>
            <person name="Stursova M."/>
            <person name="Spatafora J.W."/>
            <person name="Tedersoo L."/>
            <person name="Vaario L.M."/>
            <person name="Yamada A."/>
            <person name="Yan M."/>
            <person name="Wang P."/>
            <person name="Xu J."/>
            <person name="Bruns T."/>
            <person name="Baldrian P."/>
            <person name="Vilgalys R."/>
            <person name="Dunand C."/>
            <person name="Henrissat B."/>
            <person name="Grigoriev I.V."/>
            <person name="Hibbett D."/>
            <person name="Nagy L.G."/>
            <person name="Martin F.M."/>
        </authorList>
    </citation>
    <scope>NUCLEOTIDE SEQUENCE</scope>
    <source>
        <strain evidence="1">P2</strain>
    </source>
</reference>
<protein>
    <submittedName>
        <fullName evidence="1">Acetyl-CoA synthetase-like protein</fullName>
    </submittedName>
</protein>
<dbReference type="EMBL" id="MU117964">
    <property type="protein sequence ID" value="KAF9653331.1"/>
    <property type="molecule type" value="Genomic_DNA"/>
</dbReference>
<organism evidence="1 2">
    <name type="scientific">Thelephora ganbajun</name>
    <name type="common">Ganba fungus</name>
    <dbReference type="NCBI Taxonomy" id="370292"/>
    <lineage>
        <taxon>Eukaryota</taxon>
        <taxon>Fungi</taxon>
        <taxon>Dikarya</taxon>
        <taxon>Basidiomycota</taxon>
        <taxon>Agaricomycotina</taxon>
        <taxon>Agaricomycetes</taxon>
        <taxon>Thelephorales</taxon>
        <taxon>Thelephoraceae</taxon>
        <taxon>Thelephora</taxon>
    </lineage>
</organism>
<gene>
    <name evidence="1" type="ORF">BDM02DRAFT_3087742</name>
</gene>
<accession>A0ACB6ZUJ4</accession>
<name>A0ACB6ZUJ4_THEGA</name>